<dbReference type="AlphaFoldDB" id="A0AAD4GGY4"/>
<dbReference type="EMBL" id="WHUW01000083">
    <property type="protein sequence ID" value="KAF8427110.1"/>
    <property type="molecule type" value="Genomic_DNA"/>
</dbReference>
<reference evidence="2" key="2">
    <citation type="journal article" date="2020" name="Nat. Commun.">
        <title>Large-scale genome sequencing of mycorrhizal fungi provides insights into the early evolution of symbiotic traits.</title>
        <authorList>
            <person name="Miyauchi S."/>
            <person name="Kiss E."/>
            <person name="Kuo A."/>
            <person name="Drula E."/>
            <person name="Kohler A."/>
            <person name="Sanchez-Garcia M."/>
            <person name="Morin E."/>
            <person name="Andreopoulos B."/>
            <person name="Barry K.W."/>
            <person name="Bonito G."/>
            <person name="Buee M."/>
            <person name="Carver A."/>
            <person name="Chen C."/>
            <person name="Cichocki N."/>
            <person name="Clum A."/>
            <person name="Culley D."/>
            <person name="Crous P.W."/>
            <person name="Fauchery L."/>
            <person name="Girlanda M."/>
            <person name="Hayes R.D."/>
            <person name="Keri Z."/>
            <person name="LaButti K."/>
            <person name="Lipzen A."/>
            <person name="Lombard V."/>
            <person name="Magnuson J."/>
            <person name="Maillard F."/>
            <person name="Murat C."/>
            <person name="Nolan M."/>
            <person name="Ohm R.A."/>
            <person name="Pangilinan J."/>
            <person name="Pereira M.F."/>
            <person name="Perotto S."/>
            <person name="Peter M."/>
            <person name="Pfister S."/>
            <person name="Riley R."/>
            <person name="Sitrit Y."/>
            <person name="Stielow J.B."/>
            <person name="Szollosi G."/>
            <person name="Zifcakova L."/>
            <person name="Stursova M."/>
            <person name="Spatafora J.W."/>
            <person name="Tedersoo L."/>
            <person name="Vaario L.M."/>
            <person name="Yamada A."/>
            <person name="Yan M."/>
            <person name="Wang P."/>
            <person name="Xu J."/>
            <person name="Bruns T."/>
            <person name="Baldrian P."/>
            <person name="Vilgalys R."/>
            <person name="Dunand C."/>
            <person name="Henrissat B."/>
            <person name="Grigoriev I.V."/>
            <person name="Hibbett D."/>
            <person name="Nagy L.G."/>
            <person name="Martin F.M."/>
        </authorList>
    </citation>
    <scope>NUCLEOTIDE SEQUENCE</scope>
    <source>
        <strain evidence="2">BED1</strain>
    </source>
</reference>
<sequence length="225" mass="26247">MTMNLWSIDQAINLFVNSTNKFQECNPWNVFALKPSDWESVQDMRAVILDVNDIQQLFSDKHYGLEEQWDSLKYNQYCHAIQDSLNKINKYYNHLDDNPVYTIALIFYPYSKLDYIKMAWGTAEVIEDAMQDYWCDTKAEAAVVSVNCDVDSARTSQLSTNMLESEFDIHHCLLVEQANHTSSSMGCINSEEIQEIALQEYRKLYECDQEMLTSEWQGEVEIIEL</sequence>
<evidence type="ECO:0000313" key="2">
    <source>
        <dbReference type="EMBL" id="KAF8442030.1"/>
    </source>
</evidence>
<gene>
    <name evidence="2" type="ORF">L210DRAFT_3503103</name>
    <name evidence="1" type="ORF">L210DRAFT_3508995</name>
</gene>
<reference evidence="2" key="1">
    <citation type="submission" date="2019-10" db="EMBL/GenBank/DDBJ databases">
        <authorList>
            <consortium name="DOE Joint Genome Institute"/>
            <person name="Kuo A."/>
            <person name="Miyauchi S."/>
            <person name="Kiss E."/>
            <person name="Drula E."/>
            <person name="Kohler A."/>
            <person name="Sanchez-Garcia M."/>
            <person name="Andreopoulos B."/>
            <person name="Barry K.W."/>
            <person name="Bonito G."/>
            <person name="Buee M."/>
            <person name="Carver A."/>
            <person name="Chen C."/>
            <person name="Cichocki N."/>
            <person name="Clum A."/>
            <person name="Culley D."/>
            <person name="Crous P.W."/>
            <person name="Fauchery L."/>
            <person name="Girlanda M."/>
            <person name="Hayes R."/>
            <person name="Keri Z."/>
            <person name="LaButti K."/>
            <person name="Lipzen A."/>
            <person name="Lombard V."/>
            <person name="Magnuson J."/>
            <person name="Maillard F."/>
            <person name="Morin E."/>
            <person name="Murat C."/>
            <person name="Nolan M."/>
            <person name="Ohm R."/>
            <person name="Pangilinan J."/>
            <person name="Pereira M."/>
            <person name="Perotto S."/>
            <person name="Peter M."/>
            <person name="Riley R."/>
            <person name="Sitrit Y."/>
            <person name="Stielow B."/>
            <person name="Szollosi G."/>
            <person name="Zifcakova L."/>
            <person name="Stursova M."/>
            <person name="Spatafora J.W."/>
            <person name="Tedersoo L."/>
            <person name="Vaario L.-M."/>
            <person name="Yamada A."/>
            <person name="Yan M."/>
            <person name="Wang P."/>
            <person name="Xu J."/>
            <person name="Bruns T."/>
            <person name="Baldrian P."/>
            <person name="Vilgalys R."/>
            <person name="Henrissat B."/>
            <person name="Grigoriev I.V."/>
            <person name="Hibbett D."/>
            <person name="Nagy L.G."/>
            <person name="Martin F.M."/>
        </authorList>
    </citation>
    <scope>NUCLEOTIDE SEQUENCE</scope>
    <source>
        <strain evidence="2">BED1</strain>
    </source>
</reference>
<dbReference type="EMBL" id="WHUW01000009">
    <property type="protein sequence ID" value="KAF8442030.1"/>
    <property type="molecule type" value="Genomic_DNA"/>
</dbReference>
<comment type="caution">
    <text evidence="2">The sequence shown here is derived from an EMBL/GenBank/DDBJ whole genome shotgun (WGS) entry which is preliminary data.</text>
</comment>
<proteinExistence type="predicted"/>
<name>A0AAD4GGY4_BOLED</name>
<dbReference type="Proteomes" id="UP001194468">
    <property type="component" value="Unassembled WGS sequence"/>
</dbReference>
<evidence type="ECO:0000313" key="1">
    <source>
        <dbReference type="EMBL" id="KAF8427110.1"/>
    </source>
</evidence>
<keyword evidence="3" id="KW-1185">Reference proteome</keyword>
<organism evidence="2 3">
    <name type="scientific">Boletus edulis BED1</name>
    <dbReference type="NCBI Taxonomy" id="1328754"/>
    <lineage>
        <taxon>Eukaryota</taxon>
        <taxon>Fungi</taxon>
        <taxon>Dikarya</taxon>
        <taxon>Basidiomycota</taxon>
        <taxon>Agaricomycotina</taxon>
        <taxon>Agaricomycetes</taxon>
        <taxon>Agaricomycetidae</taxon>
        <taxon>Boletales</taxon>
        <taxon>Boletineae</taxon>
        <taxon>Boletaceae</taxon>
        <taxon>Boletoideae</taxon>
        <taxon>Boletus</taxon>
    </lineage>
</organism>
<protein>
    <submittedName>
        <fullName evidence="2">Uncharacterized protein</fullName>
    </submittedName>
</protein>
<evidence type="ECO:0000313" key="3">
    <source>
        <dbReference type="Proteomes" id="UP001194468"/>
    </source>
</evidence>
<accession>A0AAD4GGY4</accession>